<protein>
    <submittedName>
        <fullName evidence="1">DUF2911 domain-containing protein</fullName>
    </submittedName>
</protein>
<gene>
    <name evidence="1" type="ORF">H3Z82_08395</name>
</gene>
<keyword evidence="2" id="KW-1185">Reference proteome</keyword>
<dbReference type="RefSeq" id="WP_182204765.1">
    <property type="nucleotide sequence ID" value="NZ_JACGLT010000005.1"/>
</dbReference>
<proteinExistence type="predicted"/>
<organism evidence="1 2">
    <name type="scientific">Gelidibacter maritimus</name>
    <dbReference type="NCBI Taxonomy" id="2761487"/>
    <lineage>
        <taxon>Bacteria</taxon>
        <taxon>Pseudomonadati</taxon>
        <taxon>Bacteroidota</taxon>
        <taxon>Flavobacteriia</taxon>
        <taxon>Flavobacteriales</taxon>
        <taxon>Flavobacteriaceae</taxon>
        <taxon>Gelidibacter</taxon>
    </lineage>
</organism>
<dbReference type="InterPro" id="IPR021314">
    <property type="entry name" value="DUF2911"/>
</dbReference>
<evidence type="ECO:0000313" key="2">
    <source>
        <dbReference type="Proteomes" id="UP000541857"/>
    </source>
</evidence>
<dbReference type="Pfam" id="PF11138">
    <property type="entry name" value="DUF2911"/>
    <property type="match status" value="1"/>
</dbReference>
<evidence type="ECO:0000313" key="1">
    <source>
        <dbReference type="EMBL" id="MBA6152739.1"/>
    </source>
</evidence>
<name>A0A7W2M4T3_9FLAO</name>
<dbReference type="Proteomes" id="UP000541857">
    <property type="component" value="Unassembled WGS sequence"/>
</dbReference>
<accession>A0A7W2M4T3</accession>
<dbReference type="AlphaFoldDB" id="A0A7W2M4T3"/>
<comment type="caution">
    <text evidence="1">The sequence shown here is derived from an EMBL/GenBank/DDBJ whole genome shotgun (WGS) entry which is preliminary data.</text>
</comment>
<dbReference type="EMBL" id="JACGLT010000005">
    <property type="protein sequence ID" value="MBA6152739.1"/>
    <property type="molecule type" value="Genomic_DNA"/>
</dbReference>
<reference evidence="1 2" key="1">
    <citation type="submission" date="2020-07" db="EMBL/GenBank/DDBJ databases">
        <title>Bacterium isolated from marine sediment.</title>
        <authorList>
            <person name="Shang D."/>
        </authorList>
    </citation>
    <scope>NUCLEOTIDE SEQUENCE [LARGE SCALE GENOMIC DNA]</scope>
    <source>
        <strain evidence="1 2">F6074</strain>
    </source>
</reference>
<sequence>MNKFLKRLLIILAFVAVGLFLYSYFVEDIFSKRMSPKDVVKFELNDTKLEVLYNRPYKKGREVFGALVPYNQVWRTGANEATTFTTNKTLIVDGISVPKGVYTLWTVPNDSIWKVYFNTKQYPWGVDEQMRPMREPKYDLLEVDVPVIDIDSTVEQFTIAFDNTVDVLKMTMAWDHTKIEVPIEISKEQPQ</sequence>